<dbReference type="PANTHER" id="PTHR45994:SF1">
    <property type="entry name" value="FI21225P1"/>
    <property type="match status" value="1"/>
</dbReference>
<dbReference type="InterPro" id="IPR016024">
    <property type="entry name" value="ARM-type_fold"/>
</dbReference>
<dbReference type="InterPro" id="IPR011989">
    <property type="entry name" value="ARM-like"/>
</dbReference>
<keyword evidence="4" id="KW-0472">Membrane</keyword>
<dbReference type="Pfam" id="PF11701">
    <property type="entry name" value="UNC45-central"/>
    <property type="match status" value="1"/>
</dbReference>
<keyword evidence="4" id="KW-0812">Transmembrane</keyword>
<evidence type="ECO:0000256" key="2">
    <source>
        <dbReference type="ARBA" id="ARBA00022490"/>
    </source>
</evidence>
<dbReference type="GO" id="GO:0005737">
    <property type="term" value="C:cytoplasm"/>
    <property type="evidence" value="ECO:0007669"/>
    <property type="project" value="UniProtKB-SubCell"/>
</dbReference>
<dbReference type="STRING" id="1073090.A0A1L9SUU0"/>
<keyword evidence="3" id="KW-0802">TPR repeat</keyword>
<dbReference type="SMART" id="SM00185">
    <property type="entry name" value="ARM"/>
    <property type="match status" value="5"/>
</dbReference>
<dbReference type="InterPro" id="IPR000225">
    <property type="entry name" value="Armadillo"/>
</dbReference>
<dbReference type="InterPro" id="IPR024660">
    <property type="entry name" value="UCS_central_dom"/>
</dbReference>
<proteinExistence type="predicted"/>
<dbReference type="GeneID" id="34613058"/>
<evidence type="ECO:0000313" key="6">
    <source>
        <dbReference type="EMBL" id="OJJ50906.1"/>
    </source>
</evidence>
<dbReference type="VEuPathDB" id="FungiDB:ASPZODRAFT_162804"/>
<dbReference type="SUPFAM" id="SSF48371">
    <property type="entry name" value="ARM repeat"/>
    <property type="match status" value="2"/>
</dbReference>
<dbReference type="AlphaFoldDB" id="A0A1L9SUU0"/>
<dbReference type="Gene3D" id="1.25.10.10">
    <property type="entry name" value="Leucine-rich Repeat Variant"/>
    <property type="match status" value="1"/>
</dbReference>
<dbReference type="PANTHER" id="PTHR45994">
    <property type="entry name" value="FI21225P1"/>
    <property type="match status" value="1"/>
</dbReference>
<feature type="transmembrane region" description="Helical" evidence="4">
    <location>
        <begin position="280"/>
        <end position="303"/>
    </location>
</feature>
<feature type="domain" description="UNC-45/Cro1/She4 central" evidence="5">
    <location>
        <begin position="225"/>
        <end position="375"/>
    </location>
</feature>
<dbReference type="Gene3D" id="1.25.10.100">
    <property type="match status" value="1"/>
</dbReference>
<accession>A0A1L9SUU0</accession>
<dbReference type="Proteomes" id="UP000184188">
    <property type="component" value="Unassembled WGS sequence"/>
</dbReference>
<keyword evidence="7" id="KW-1185">Reference proteome</keyword>
<protein>
    <recommendedName>
        <fullName evidence="5">UNC-45/Cro1/She4 central domain-containing protein</fullName>
    </recommendedName>
</protein>
<evidence type="ECO:0000256" key="1">
    <source>
        <dbReference type="ARBA" id="ARBA00004496"/>
    </source>
</evidence>
<name>A0A1L9SUU0_9EURO</name>
<keyword evidence="2" id="KW-0963">Cytoplasm</keyword>
<comment type="subcellular location">
    <subcellularLocation>
        <location evidence="1">Cytoplasm</location>
    </subcellularLocation>
</comment>
<dbReference type="EMBL" id="KV878336">
    <property type="protein sequence ID" value="OJJ50906.1"/>
    <property type="molecule type" value="Genomic_DNA"/>
</dbReference>
<sequence>MVTTNEERAVHLAREAVELGDAGHREAAARNIREAISLAPHNPEVRSAFDKVRQEEQGSHHLLDRCRRYAAGLDEEAGKDAVRYLRTDGLKPPEDVALECLQLLLAHDPATLSAHQDEIISGLVRQNASVRKYFATQLLASVTAFFDEIYDRGDGAAVCLDTVVLDPSVWPSDDDRAHCESELFQLFIAKLMESGHDLDGRSLKGITRLLAVDAAKLQHLVDDEGLDVILCSCDSRLPLEVRSQATLAVAKYLDAAKESGEQRLSHLLAARIAKGRNDDLIIAFSALTAVFPVAPSVTAALFLSDSLLQSLRPLASRAAKSRRVEETVLELLNAACIDRTCRQAVSRDFSDWLSHLLTNGCDSSSELAAVVLAKLRASPQDQGTTAASSDPNHGKVLEEDSVPELVERFKGLMSRRNKKVTVENLHHAIEGLAYSSIKPTVKEQLVQDAGFLGDLIAAMQANLTDSSVLYGGLMILLNVTAFLPALSEEQKKMSQLKSYANANGPGGGITDPLDDDDHVLSRCQAVVDAGVMPLFVECAKSPLLPSIQDLVSKVLLALSRNRATRGTLAQQGAVRLLVTLATIKTTTGAAPVGNVTAAAAAAAAAPVNAAAAHALARILISVNPMHVFPPSGFPPITSAIRPLVSLLASQGSSASASGSGNGNGAVFAEQSRDLLPVFESLLALTNLASYPDETAAAAIVRQAWATVEDLLLSRHTLVQRAACELVCNLMTSEAGIVQFADGSKRAAQRLHILLALTDVEDAATRKAAGGALAMLTEFDAAVAAVLERPRGVELLLALCADEDSDLAHRGVVCVRNLTCTAGGDIGSRARQAVRLAGGVDILRTCLQRTRNPAVLQAGVDALRPLIE</sequence>
<evidence type="ECO:0000259" key="5">
    <source>
        <dbReference type="Pfam" id="PF11701"/>
    </source>
</evidence>
<dbReference type="RefSeq" id="XP_022585416.1">
    <property type="nucleotide sequence ID" value="XM_022726594.1"/>
</dbReference>
<gene>
    <name evidence="6" type="ORF">ASPZODRAFT_162804</name>
</gene>
<evidence type="ECO:0000313" key="7">
    <source>
        <dbReference type="Proteomes" id="UP000184188"/>
    </source>
</evidence>
<evidence type="ECO:0000256" key="3">
    <source>
        <dbReference type="ARBA" id="ARBA00022803"/>
    </source>
</evidence>
<evidence type="ECO:0000256" key="4">
    <source>
        <dbReference type="SAM" id="Phobius"/>
    </source>
</evidence>
<reference evidence="7" key="1">
    <citation type="journal article" date="2017" name="Genome Biol.">
        <title>Comparative genomics reveals high biological diversity and specific adaptations in the industrially and medically important fungal genus Aspergillus.</title>
        <authorList>
            <person name="de Vries R.P."/>
            <person name="Riley R."/>
            <person name="Wiebenga A."/>
            <person name="Aguilar-Osorio G."/>
            <person name="Amillis S."/>
            <person name="Uchima C.A."/>
            <person name="Anderluh G."/>
            <person name="Asadollahi M."/>
            <person name="Askin M."/>
            <person name="Barry K."/>
            <person name="Battaglia E."/>
            <person name="Bayram O."/>
            <person name="Benocci T."/>
            <person name="Braus-Stromeyer S.A."/>
            <person name="Caldana C."/>
            <person name="Canovas D."/>
            <person name="Cerqueira G.C."/>
            <person name="Chen F."/>
            <person name="Chen W."/>
            <person name="Choi C."/>
            <person name="Clum A."/>
            <person name="Dos Santos R.A."/>
            <person name="Damasio A.R."/>
            <person name="Diallinas G."/>
            <person name="Emri T."/>
            <person name="Fekete E."/>
            <person name="Flipphi M."/>
            <person name="Freyberg S."/>
            <person name="Gallo A."/>
            <person name="Gournas C."/>
            <person name="Habgood R."/>
            <person name="Hainaut M."/>
            <person name="Harispe M.L."/>
            <person name="Henrissat B."/>
            <person name="Hilden K.S."/>
            <person name="Hope R."/>
            <person name="Hossain A."/>
            <person name="Karabika E."/>
            <person name="Karaffa L."/>
            <person name="Karanyi Z."/>
            <person name="Krasevec N."/>
            <person name="Kuo A."/>
            <person name="Kusch H."/>
            <person name="LaButti K."/>
            <person name="Lagendijk E.L."/>
            <person name="Lapidus A."/>
            <person name="Levasseur A."/>
            <person name="Lindquist E."/>
            <person name="Lipzen A."/>
            <person name="Logrieco A.F."/>
            <person name="MacCabe A."/>
            <person name="Maekelae M.R."/>
            <person name="Malavazi I."/>
            <person name="Melin P."/>
            <person name="Meyer V."/>
            <person name="Mielnichuk N."/>
            <person name="Miskei M."/>
            <person name="Molnar A.P."/>
            <person name="Mule G."/>
            <person name="Ngan C.Y."/>
            <person name="Orejas M."/>
            <person name="Orosz E."/>
            <person name="Ouedraogo J.P."/>
            <person name="Overkamp K.M."/>
            <person name="Park H.-S."/>
            <person name="Perrone G."/>
            <person name="Piumi F."/>
            <person name="Punt P.J."/>
            <person name="Ram A.F."/>
            <person name="Ramon A."/>
            <person name="Rauscher S."/>
            <person name="Record E."/>
            <person name="Riano-Pachon D.M."/>
            <person name="Robert V."/>
            <person name="Roehrig J."/>
            <person name="Ruller R."/>
            <person name="Salamov A."/>
            <person name="Salih N.S."/>
            <person name="Samson R.A."/>
            <person name="Sandor E."/>
            <person name="Sanguinetti M."/>
            <person name="Schuetze T."/>
            <person name="Sepcic K."/>
            <person name="Shelest E."/>
            <person name="Sherlock G."/>
            <person name="Sophianopoulou V."/>
            <person name="Squina F.M."/>
            <person name="Sun H."/>
            <person name="Susca A."/>
            <person name="Todd R.B."/>
            <person name="Tsang A."/>
            <person name="Unkles S.E."/>
            <person name="van de Wiele N."/>
            <person name="van Rossen-Uffink D."/>
            <person name="Oliveira J.V."/>
            <person name="Vesth T.C."/>
            <person name="Visser J."/>
            <person name="Yu J.-H."/>
            <person name="Zhou M."/>
            <person name="Andersen M.R."/>
            <person name="Archer D.B."/>
            <person name="Baker S.E."/>
            <person name="Benoit I."/>
            <person name="Brakhage A.A."/>
            <person name="Braus G.H."/>
            <person name="Fischer R."/>
            <person name="Frisvad J.C."/>
            <person name="Goldman G.H."/>
            <person name="Houbraken J."/>
            <person name="Oakley B."/>
            <person name="Pocsi I."/>
            <person name="Scazzocchio C."/>
            <person name="Seiboth B."/>
            <person name="vanKuyk P.A."/>
            <person name="Wortman J."/>
            <person name="Dyer P.S."/>
            <person name="Grigoriev I.V."/>
        </authorList>
    </citation>
    <scope>NUCLEOTIDE SEQUENCE [LARGE SCALE GENOMIC DNA]</scope>
    <source>
        <strain evidence="7">CBS 506.65</strain>
    </source>
</reference>
<keyword evidence="4" id="KW-1133">Transmembrane helix</keyword>
<dbReference type="OrthoDB" id="5574718at2759"/>
<dbReference type="GO" id="GO:0051879">
    <property type="term" value="F:Hsp90 protein binding"/>
    <property type="evidence" value="ECO:0007669"/>
    <property type="project" value="TreeGrafter"/>
</dbReference>
<organism evidence="6 7">
    <name type="scientific">Penicilliopsis zonata CBS 506.65</name>
    <dbReference type="NCBI Taxonomy" id="1073090"/>
    <lineage>
        <taxon>Eukaryota</taxon>
        <taxon>Fungi</taxon>
        <taxon>Dikarya</taxon>
        <taxon>Ascomycota</taxon>
        <taxon>Pezizomycotina</taxon>
        <taxon>Eurotiomycetes</taxon>
        <taxon>Eurotiomycetidae</taxon>
        <taxon>Eurotiales</taxon>
        <taxon>Aspergillaceae</taxon>
        <taxon>Penicilliopsis</taxon>
    </lineage>
</organism>